<keyword evidence="1 2" id="KW-0694">RNA-binding</keyword>
<evidence type="ECO:0000313" key="5">
    <source>
        <dbReference type="EMBL" id="KAL3759723.1"/>
    </source>
</evidence>
<accession>A0ABD3M728</accession>
<protein>
    <recommendedName>
        <fullName evidence="4">RRM domain-containing protein</fullName>
    </recommendedName>
</protein>
<evidence type="ECO:0000256" key="1">
    <source>
        <dbReference type="ARBA" id="ARBA00022884"/>
    </source>
</evidence>
<dbReference type="CDD" id="cd12339">
    <property type="entry name" value="RRM2_SRSF1_4_like"/>
    <property type="match status" value="1"/>
</dbReference>
<organism evidence="5 6">
    <name type="scientific">Discostella pseudostelligera</name>
    <dbReference type="NCBI Taxonomy" id="259834"/>
    <lineage>
        <taxon>Eukaryota</taxon>
        <taxon>Sar</taxon>
        <taxon>Stramenopiles</taxon>
        <taxon>Ochrophyta</taxon>
        <taxon>Bacillariophyta</taxon>
        <taxon>Coscinodiscophyceae</taxon>
        <taxon>Thalassiosirophycidae</taxon>
        <taxon>Stephanodiscales</taxon>
        <taxon>Stephanodiscaceae</taxon>
        <taxon>Discostella</taxon>
    </lineage>
</organism>
<evidence type="ECO:0000256" key="3">
    <source>
        <dbReference type="SAM" id="MobiDB-lite"/>
    </source>
</evidence>
<feature type="compositionally biased region" description="Low complexity" evidence="3">
    <location>
        <begin position="175"/>
        <end position="187"/>
    </location>
</feature>
<feature type="domain" description="RRM" evidence="4">
    <location>
        <begin position="192"/>
        <end position="269"/>
    </location>
</feature>
<evidence type="ECO:0000313" key="6">
    <source>
        <dbReference type="Proteomes" id="UP001530293"/>
    </source>
</evidence>
<dbReference type="InterPro" id="IPR000504">
    <property type="entry name" value="RRM_dom"/>
</dbReference>
<feature type="compositionally biased region" description="Gly residues" evidence="3">
    <location>
        <begin position="83"/>
        <end position="105"/>
    </location>
</feature>
<dbReference type="Gene3D" id="3.30.70.330">
    <property type="match status" value="2"/>
</dbReference>
<name>A0ABD3M728_9STRA</name>
<dbReference type="EMBL" id="JALLBG020000197">
    <property type="protein sequence ID" value="KAL3759723.1"/>
    <property type="molecule type" value="Genomic_DNA"/>
</dbReference>
<evidence type="ECO:0000259" key="4">
    <source>
        <dbReference type="PROSITE" id="PS50102"/>
    </source>
</evidence>
<dbReference type="AlphaFoldDB" id="A0ABD3M728"/>
<dbReference type="FunFam" id="3.30.70.330:FF:000362">
    <property type="entry name" value="GBP2p Poly(A+) RNA-binding protein"/>
    <property type="match status" value="1"/>
</dbReference>
<dbReference type="Pfam" id="PF00076">
    <property type="entry name" value="RRM_1"/>
    <property type="match status" value="2"/>
</dbReference>
<keyword evidence="6" id="KW-1185">Reference proteome</keyword>
<feature type="compositionally biased region" description="Basic and acidic residues" evidence="3">
    <location>
        <begin position="71"/>
        <end position="82"/>
    </location>
</feature>
<reference evidence="5 6" key="1">
    <citation type="submission" date="2024-10" db="EMBL/GenBank/DDBJ databases">
        <title>Updated reference genomes for cyclostephanoid diatoms.</title>
        <authorList>
            <person name="Roberts W.R."/>
            <person name="Alverson A.J."/>
        </authorList>
    </citation>
    <scope>NUCLEOTIDE SEQUENCE [LARGE SCALE GENOMIC DNA]</scope>
    <source>
        <strain evidence="5 6">AJA232-27</strain>
    </source>
</reference>
<evidence type="ECO:0000256" key="2">
    <source>
        <dbReference type="PROSITE-ProRule" id="PRU00176"/>
    </source>
</evidence>
<dbReference type="InterPro" id="IPR035979">
    <property type="entry name" value="RBD_domain_sf"/>
</dbReference>
<dbReference type="CDD" id="cd00590">
    <property type="entry name" value="RRM_SF"/>
    <property type="match status" value="1"/>
</dbReference>
<comment type="caution">
    <text evidence="5">The sequence shown here is derived from an EMBL/GenBank/DDBJ whole genome shotgun (WGS) entry which is preliminary data.</text>
</comment>
<dbReference type="InterPro" id="IPR050374">
    <property type="entry name" value="RRT5_SRSF_SR"/>
</dbReference>
<proteinExistence type="predicted"/>
<dbReference type="Proteomes" id="UP001530293">
    <property type="component" value="Unassembled WGS sequence"/>
</dbReference>
<dbReference type="PROSITE" id="PS50102">
    <property type="entry name" value="RRM"/>
    <property type="match status" value="2"/>
</dbReference>
<gene>
    <name evidence="5" type="ORF">ACHAWU_008217</name>
</gene>
<feature type="domain" description="RRM" evidence="4">
    <location>
        <begin position="3"/>
        <end position="80"/>
    </location>
</feature>
<dbReference type="GO" id="GO:0003723">
    <property type="term" value="F:RNA binding"/>
    <property type="evidence" value="ECO:0007669"/>
    <property type="project" value="UniProtKB-UniRule"/>
</dbReference>
<dbReference type="PANTHER" id="PTHR23003">
    <property type="entry name" value="RNA RECOGNITION MOTIF RRM DOMAIN CONTAINING PROTEIN"/>
    <property type="match status" value="1"/>
</dbReference>
<dbReference type="SUPFAM" id="SSF54928">
    <property type="entry name" value="RNA-binding domain, RBD"/>
    <property type="match status" value="2"/>
</dbReference>
<feature type="compositionally biased region" description="Gly residues" evidence="3">
    <location>
        <begin position="120"/>
        <end position="156"/>
    </location>
</feature>
<sequence length="270" mass="27484">MSNRVYVGNLSWSTSWQDLKDHMREVGDVQYAKILQDRDGRSKGCGIVEFTSPEGASDAIEKLTDSELKGRKIFVREDREEGGGGSRRGGAAAGAAGGGGGGGEGEAPPTPAESANATTSGGGGGGGRGGGRQNNGRRGGGRGGGGGGGRGGGGGASKPTAAEGGAKAEGGDDNATAAADASAPTTTYEEGSQLFIGNLSWETGWQDLKDHFRQIGEVDRADVAEGRDGRKKGFGFIRYASAKDAARAIEELNGVEFMGRTLEVRLDNKA</sequence>
<dbReference type="SMART" id="SM00360">
    <property type="entry name" value="RRM"/>
    <property type="match status" value="2"/>
</dbReference>
<dbReference type="InterPro" id="IPR012677">
    <property type="entry name" value="Nucleotide-bd_a/b_plait_sf"/>
</dbReference>
<feature type="region of interest" description="Disordered" evidence="3">
    <location>
        <begin position="71"/>
        <end position="187"/>
    </location>
</feature>